<evidence type="ECO:0000313" key="9">
    <source>
        <dbReference type="Proteomes" id="UP000295517"/>
    </source>
</evidence>
<feature type="domain" description="Amine oxidase" evidence="7">
    <location>
        <begin position="44"/>
        <end position="303"/>
    </location>
</feature>
<evidence type="ECO:0000256" key="2">
    <source>
        <dbReference type="ARBA" id="ARBA00005833"/>
    </source>
</evidence>
<dbReference type="SUPFAM" id="SSF51905">
    <property type="entry name" value="FAD/NAD(P)-binding domain"/>
    <property type="match status" value="1"/>
</dbReference>
<evidence type="ECO:0000256" key="1">
    <source>
        <dbReference type="ARBA" id="ARBA00004814"/>
    </source>
</evidence>
<dbReference type="EC" id="1.13.12.3" evidence="3"/>
<dbReference type="PANTHER" id="PTHR10742">
    <property type="entry name" value="FLAVIN MONOAMINE OXIDASE"/>
    <property type="match status" value="1"/>
</dbReference>
<keyword evidence="5" id="KW-0073">Auxin biosynthesis</keyword>
<dbReference type="GO" id="GO:0050361">
    <property type="term" value="F:tryptophan 2-monooxygenase activity"/>
    <property type="evidence" value="ECO:0007669"/>
    <property type="project" value="UniProtKB-EC"/>
</dbReference>
<evidence type="ECO:0000256" key="4">
    <source>
        <dbReference type="ARBA" id="ARBA00017871"/>
    </source>
</evidence>
<name>A0AAX1EHX7_9GAMM</name>
<reference evidence="8 9" key="1">
    <citation type="submission" date="2019-03" db="EMBL/GenBank/DDBJ databases">
        <title>Diverse conjugative elements silence natural transformation in Legionella species.</title>
        <authorList>
            <person name="Durieux I."/>
            <person name="Ginevra C."/>
            <person name="Attaiech L."/>
            <person name="Picq K."/>
            <person name="Juan P.A."/>
            <person name="Jarraud S."/>
            <person name="Charpentier X."/>
        </authorList>
    </citation>
    <scope>NUCLEOTIDE SEQUENCE [LARGE SCALE GENOMIC DNA]</scope>
    <source>
        <strain evidence="8 9">HL-0427-4011</strain>
    </source>
</reference>
<comment type="catalytic activity">
    <reaction evidence="6">
        <text>L-tryptophan + O2 = indole-3-acetamide + CO2 + H2O</text>
        <dbReference type="Rhea" id="RHEA:16165"/>
        <dbReference type="ChEBI" id="CHEBI:15377"/>
        <dbReference type="ChEBI" id="CHEBI:15379"/>
        <dbReference type="ChEBI" id="CHEBI:16031"/>
        <dbReference type="ChEBI" id="CHEBI:16526"/>
        <dbReference type="ChEBI" id="CHEBI:57912"/>
        <dbReference type="EC" id="1.13.12.3"/>
    </reaction>
</comment>
<accession>A0AAX1EHX7</accession>
<dbReference type="Gene3D" id="3.30.70.1990">
    <property type="match status" value="1"/>
</dbReference>
<dbReference type="InterPro" id="IPR036188">
    <property type="entry name" value="FAD/NAD-bd_sf"/>
</dbReference>
<organism evidence="8 9">
    <name type="scientific">Legionella israelensis</name>
    <dbReference type="NCBI Taxonomy" id="454"/>
    <lineage>
        <taxon>Bacteria</taxon>
        <taxon>Pseudomonadati</taxon>
        <taxon>Pseudomonadota</taxon>
        <taxon>Gammaproteobacteria</taxon>
        <taxon>Legionellales</taxon>
        <taxon>Legionellaceae</taxon>
        <taxon>Legionella</taxon>
    </lineage>
</organism>
<gene>
    <name evidence="8" type="ORF">E3983_09450</name>
</gene>
<dbReference type="PANTHER" id="PTHR10742:SF410">
    <property type="entry name" value="LYSINE-SPECIFIC HISTONE DEMETHYLASE 2"/>
    <property type="match status" value="1"/>
</dbReference>
<dbReference type="EMBL" id="CP038254">
    <property type="protein sequence ID" value="QBR84570.1"/>
    <property type="molecule type" value="Genomic_DNA"/>
</dbReference>
<sequence length="516" mass="58679">MIILAKICSSFVKLPEQQAFFIILNGENMKELPDTVVIVGAGPSGLFAARQLKMLATEQKKEISIFVLEREDVVGGKCRTYSDPENHELKTEWGAALLAPNYGVVLDAVKEHHLDFEMVLPAQTEDTEFTQYHQQQSFLQKFSLARAVAQELYTFNQDYAVYKQAKQQKTPLPEYLQQPFSEYAEAKGMKVLPLFAKLFVPGFGYGAITHCPTYSILEYFGKMTVPDIMLSETLLRQPPLLSIKGGFQLLMEKIAAGFEVRTKVDITKIERNCNNNDGIRIHYQQNGMEHVLSADALILATSPLNWPKMGLDLTEVEKNCVEQLEYYRYPVAVCKIKGLPPKQQYFSEALNEEGFGHLALITTRDNRTNPEDGRLCTIYVNLPPGKNDYQIDQDTLCEEIKKIEGVTKVEFIEEKTWEDYMSTLPWDLRLKLDKEKHHTKTHYLGSFALGSFEDVVCVGNLATDEMRQSYSPSPSFVEDDTVKNMSRAWQFFSADVYPPVDSTGSEKNKMSRCIIQ</sequence>
<evidence type="ECO:0000259" key="7">
    <source>
        <dbReference type="Pfam" id="PF01593"/>
    </source>
</evidence>
<dbReference type="Pfam" id="PF01593">
    <property type="entry name" value="Amino_oxidase"/>
    <property type="match status" value="1"/>
</dbReference>
<dbReference type="InterPro" id="IPR002937">
    <property type="entry name" value="Amino_oxidase"/>
</dbReference>
<comment type="pathway">
    <text evidence="1">Plant hormone metabolism; auxin biosynthesis.</text>
</comment>
<evidence type="ECO:0000256" key="6">
    <source>
        <dbReference type="ARBA" id="ARBA00047321"/>
    </source>
</evidence>
<evidence type="ECO:0000256" key="3">
    <source>
        <dbReference type="ARBA" id="ARBA00012535"/>
    </source>
</evidence>
<dbReference type="Proteomes" id="UP000295517">
    <property type="component" value="Chromosome"/>
</dbReference>
<evidence type="ECO:0000256" key="5">
    <source>
        <dbReference type="ARBA" id="ARBA00023070"/>
    </source>
</evidence>
<comment type="similarity">
    <text evidence="2">Belongs to the tryptophan 2-monooxygenase family.</text>
</comment>
<dbReference type="AlphaFoldDB" id="A0AAX1EHX7"/>
<dbReference type="InterPro" id="IPR050281">
    <property type="entry name" value="Flavin_monoamine_oxidase"/>
</dbReference>
<dbReference type="Gene3D" id="3.50.50.60">
    <property type="entry name" value="FAD/NAD(P)-binding domain"/>
    <property type="match status" value="1"/>
</dbReference>
<protein>
    <recommendedName>
        <fullName evidence="4">Tryptophan 2-monooxygenase</fullName>
        <ecNumber evidence="3">1.13.12.3</ecNumber>
    </recommendedName>
</protein>
<proteinExistence type="inferred from homology"/>
<evidence type="ECO:0000313" key="8">
    <source>
        <dbReference type="EMBL" id="QBR84570.1"/>
    </source>
</evidence>
<dbReference type="GO" id="GO:0009851">
    <property type="term" value="P:auxin biosynthetic process"/>
    <property type="evidence" value="ECO:0007669"/>
    <property type="project" value="UniProtKB-KW"/>
</dbReference>
<dbReference type="Gene3D" id="1.10.405.20">
    <property type="match status" value="1"/>
</dbReference>